<dbReference type="Proteomes" id="UP001153069">
    <property type="component" value="Unassembled WGS sequence"/>
</dbReference>
<evidence type="ECO:0000313" key="4">
    <source>
        <dbReference type="Proteomes" id="UP001153069"/>
    </source>
</evidence>
<dbReference type="PANTHER" id="PTHR43329">
    <property type="entry name" value="EPOXIDE HYDROLASE"/>
    <property type="match status" value="1"/>
</dbReference>
<gene>
    <name evidence="3" type="ORF">SEMRO_6_G004990.1</name>
</gene>
<keyword evidence="3" id="KW-0378">Hydrolase</keyword>
<evidence type="ECO:0000313" key="3">
    <source>
        <dbReference type="EMBL" id="CAB9496528.1"/>
    </source>
</evidence>
<dbReference type="EMBL" id="CAICTM010000006">
    <property type="protein sequence ID" value="CAB9496528.1"/>
    <property type="molecule type" value="Genomic_DNA"/>
</dbReference>
<feature type="region of interest" description="Disordered" evidence="1">
    <location>
        <begin position="390"/>
        <end position="417"/>
    </location>
</feature>
<dbReference type="Gene3D" id="3.40.50.1820">
    <property type="entry name" value="alpha/beta hydrolase"/>
    <property type="match status" value="1"/>
</dbReference>
<sequence>MPALQSFSFISRLTIQTSIPKRTRILNMKVNAQHLPWAFLASCLVHPIEAALTTEYLAANNLNFTCSVLDHRSLANPDAPLKQLMLLHGFPMFRVWWMPLLQHWDEMLKTDDAMSVHAVACDLRGYSPQASPETIEDYDYSIFAEDTFALAEAAGFTNGFHLLGHDHGAALAWYVAAHDINNQVLSLTTMSVPHIDLLSEALCGDNNDEDQVIASNYFNQFSLPNSAAANNASLTEMFASFGLPVQPESFQKMLWWYNGSFPTYFSLPRVVSDDEVETYKAEKGPEATFFLERTRSAIAMEERPCVPVEDKIGAIEIPTLFICGLEDTSLLCNRPYATDFPVDFLPDYEHANFQCGHDFFLEGNCVTMEESQAVMDKITSFVLLRDLPSPAGDKESSVPTSSEDQTEDSTVDDSSGTDKASTMILTATMALGALAVF</sequence>
<organism evidence="3 4">
    <name type="scientific">Seminavis robusta</name>
    <dbReference type="NCBI Taxonomy" id="568900"/>
    <lineage>
        <taxon>Eukaryota</taxon>
        <taxon>Sar</taxon>
        <taxon>Stramenopiles</taxon>
        <taxon>Ochrophyta</taxon>
        <taxon>Bacillariophyta</taxon>
        <taxon>Bacillariophyceae</taxon>
        <taxon>Bacillariophycidae</taxon>
        <taxon>Naviculales</taxon>
        <taxon>Naviculaceae</taxon>
        <taxon>Seminavis</taxon>
    </lineage>
</organism>
<dbReference type="AlphaFoldDB" id="A0A9N8H4A5"/>
<dbReference type="OrthoDB" id="408373at2759"/>
<proteinExistence type="predicted"/>
<name>A0A9N8H4A5_9STRA</name>
<dbReference type="GO" id="GO:0016787">
    <property type="term" value="F:hydrolase activity"/>
    <property type="evidence" value="ECO:0007669"/>
    <property type="project" value="UniProtKB-KW"/>
</dbReference>
<comment type="caution">
    <text evidence="3">The sequence shown here is derived from an EMBL/GenBank/DDBJ whole genome shotgun (WGS) entry which is preliminary data.</text>
</comment>
<keyword evidence="4" id="KW-1185">Reference proteome</keyword>
<evidence type="ECO:0000259" key="2">
    <source>
        <dbReference type="Pfam" id="PF00561"/>
    </source>
</evidence>
<dbReference type="InterPro" id="IPR000073">
    <property type="entry name" value="AB_hydrolase_1"/>
</dbReference>
<reference evidence="3" key="1">
    <citation type="submission" date="2020-06" db="EMBL/GenBank/DDBJ databases">
        <authorList>
            <consortium name="Plant Systems Biology data submission"/>
        </authorList>
    </citation>
    <scope>NUCLEOTIDE SEQUENCE</scope>
    <source>
        <strain evidence="3">D6</strain>
    </source>
</reference>
<accession>A0A9N8H4A5</accession>
<feature type="domain" description="AB hydrolase-1" evidence="2">
    <location>
        <begin position="84"/>
        <end position="363"/>
    </location>
</feature>
<dbReference type="Pfam" id="PF00561">
    <property type="entry name" value="Abhydrolase_1"/>
    <property type="match status" value="1"/>
</dbReference>
<protein>
    <submittedName>
        <fullName evidence="3">Alpha beta hydrolase</fullName>
    </submittedName>
</protein>
<evidence type="ECO:0000256" key="1">
    <source>
        <dbReference type="SAM" id="MobiDB-lite"/>
    </source>
</evidence>
<dbReference type="InterPro" id="IPR029058">
    <property type="entry name" value="AB_hydrolase_fold"/>
</dbReference>
<dbReference type="SUPFAM" id="SSF53474">
    <property type="entry name" value="alpha/beta-Hydrolases"/>
    <property type="match status" value="1"/>
</dbReference>